<reference evidence="2" key="1">
    <citation type="submission" date="2020-02" db="EMBL/GenBank/DDBJ databases">
        <authorList>
            <person name="Meier V. D."/>
        </authorList>
    </citation>
    <scope>NUCLEOTIDE SEQUENCE</scope>
    <source>
        <strain evidence="2">AVDCRST_MAG61</strain>
    </source>
</reference>
<feature type="compositionally biased region" description="Basic and acidic residues" evidence="1">
    <location>
        <begin position="8"/>
        <end position="23"/>
    </location>
</feature>
<organism evidence="2">
    <name type="scientific">uncultured Friedmanniella sp</name>
    <dbReference type="NCBI Taxonomy" id="335381"/>
    <lineage>
        <taxon>Bacteria</taxon>
        <taxon>Bacillati</taxon>
        <taxon>Actinomycetota</taxon>
        <taxon>Actinomycetes</taxon>
        <taxon>Propionibacteriales</taxon>
        <taxon>Nocardioidaceae</taxon>
        <taxon>Friedmanniella</taxon>
        <taxon>environmental samples</taxon>
    </lineage>
</organism>
<gene>
    <name evidence="2" type="ORF">AVDCRST_MAG61-1339</name>
</gene>
<proteinExistence type="predicted"/>
<accession>A0A6J4KGM8</accession>
<dbReference type="EMBL" id="CADCTT010000189">
    <property type="protein sequence ID" value="CAA9305567.1"/>
    <property type="molecule type" value="Genomic_DNA"/>
</dbReference>
<feature type="non-terminal residue" evidence="2">
    <location>
        <position position="181"/>
    </location>
</feature>
<feature type="non-terminal residue" evidence="2">
    <location>
        <position position="1"/>
    </location>
</feature>
<sequence length="181" mass="19468">APSPSPVGDHHSRPGSDRVDGRRLRSRTGCRRHVGRRGPTPLRQRVGARAGAGRDDRCAREAAAAGPGRLVGGRPGRLVPVVPEGLQRHPRHAHPGERGSRHLRRQRAGAAGPHLHHLRRVRPAPGRHAEGRGRAAAAPQALRPQTLSRVAACPLPGLEHHAGHLSLWPRGHAPARLLLRV</sequence>
<evidence type="ECO:0000256" key="1">
    <source>
        <dbReference type="SAM" id="MobiDB-lite"/>
    </source>
</evidence>
<dbReference type="AlphaFoldDB" id="A0A6J4KGM8"/>
<name>A0A6J4KGM8_9ACTN</name>
<feature type="compositionally biased region" description="Basic residues" evidence="1">
    <location>
        <begin position="24"/>
        <end position="36"/>
    </location>
</feature>
<evidence type="ECO:0000313" key="2">
    <source>
        <dbReference type="EMBL" id="CAA9305567.1"/>
    </source>
</evidence>
<protein>
    <submittedName>
        <fullName evidence="2">Uncharacterized protein</fullName>
    </submittedName>
</protein>
<feature type="region of interest" description="Disordered" evidence="1">
    <location>
        <begin position="1"/>
        <end position="76"/>
    </location>
</feature>